<feature type="transmembrane region" description="Helical" evidence="1">
    <location>
        <begin position="58"/>
        <end position="80"/>
    </location>
</feature>
<dbReference type="OrthoDB" id="166668at2"/>
<dbReference type="STRING" id="360411.AC812_05205"/>
<gene>
    <name evidence="2" type="ORF">AC812_05205</name>
</gene>
<keyword evidence="1" id="KW-1133">Transmembrane helix</keyword>
<evidence type="ECO:0000313" key="3">
    <source>
        <dbReference type="Proteomes" id="UP000050514"/>
    </source>
</evidence>
<accession>A0A0P6XAD6</accession>
<evidence type="ECO:0000313" key="2">
    <source>
        <dbReference type="EMBL" id="KPL76707.1"/>
    </source>
</evidence>
<name>A0A0P6XAD6_9CHLR</name>
<dbReference type="RefSeq" id="WP_061912776.1">
    <property type="nucleotide sequence ID" value="NZ_DF967971.1"/>
</dbReference>
<organism evidence="2 3">
    <name type="scientific">Bellilinea caldifistulae</name>
    <dbReference type="NCBI Taxonomy" id="360411"/>
    <lineage>
        <taxon>Bacteria</taxon>
        <taxon>Bacillati</taxon>
        <taxon>Chloroflexota</taxon>
        <taxon>Anaerolineae</taxon>
        <taxon>Anaerolineales</taxon>
        <taxon>Anaerolineaceae</taxon>
        <taxon>Bellilinea</taxon>
    </lineage>
</organism>
<protein>
    <recommendedName>
        <fullName evidence="4">Dna2/Cas4 domain-containing protein</fullName>
    </recommendedName>
</protein>
<keyword evidence="1" id="KW-0472">Membrane</keyword>
<sequence length="81" mass="8985">MKRSVLRASEIGAFLYCKRAWWYQRQGLASENESAMLEGTFTHQAHARQVLTARLLRLLGWVLLAAALIAAAVSLTLTLLG</sequence>
<dbReference type="AlphaFoldDB" id="A0A0P6XAD6"/>
<evidence type="ECO:0008006" key="4">
    <source>
        <dbReference type="Google" id="ProtNLM"/>
    </source>
</evidence>
<proteinExistence type="predicted"/>
<reference evidence="2 3" key="1">
    <citation type="submission" date="2015-07" db="EMBL/GenBank/DDBJ databases">
        <title>Draft genome of Bellilinea caldifistulae DSM 17877.</title>
        <authorList>
            <person name="Hemp J."/>
            <person name="Ward L.M."/>
            <person name="Pace L.A."/>
            <person name="Fischer W.W."/>
        </authorList>
    </citation>
    <scope>NUCLEOTIDE SEQUENCE [LARGE SCALE GENOMIC DNA]</scope>
    <source>
        <strain evidence="2 3">GOMI-1</strain>
    </source>
</reference>
<dbReference type="Proteomes" id="UP000050514">
    <property type="component" value="Unassembled WGS sequence"/>
</dbReference>
<evidence type="ECO:0000256" key="1">
    <source>
        <dbReference type="SAM" id="Phobius"/>
    </source>
</evidence>
<comment type="caution">
    <text evidence="2">The sequence shown here is derived from an EMBL/GenBank/DDBJ whole genome shotgun (WGS) entry which is preliminary data.</text>
</comment>
<keyword evidence="3" id="KW-1185">Reference proteome</keyword>
<dbReference type="EMBL" id="LGHJ01000011">
    <property type="protein sequence ID" value="KPL76707.1"/>
    <property type="molecule type" value="Genomic_DNA"/>
</dbReference>
<keyword evidence="1" id="KW-0812">Transmembrane</keyword>